<feature type="transmembrane region" description="Helical" evidence="1">
    <location>
        <begin position="30"/>
        <end position="48"/>
    </location>
</feature>
<proteinExistence type="predicted"/>
<evidence type="ECO:0000313" key="2">
    <source>
        <dbReference type="EMBL" id="MBK1698700.1"/>
    </source>
</evidence>
<dbReference type="EMBL" id="NRRE01000029">
    <property type="protein sequence ID" value="MBK1698700.1"/>
    <property type="molecule type" value="Genomic_DNA"/>
</dbReference>
<keyword evidence="1" id="KW-0472">Membrane</keyword>
<keyword evidence="1" id="KW-1133">Transmembrane helix</keyword>
<evidence type="ECO:0008006" key="4">
    <source>
        <dbReference type="Google" id="ProtNLM"/>
    </source>
</evidence>
<organism evidence="2 3">
    <name type="scientific">Rhodovibrio salinarum</name>
    <dbReference type="NCBI Taxonomy" id="1087"/>
    <lineage>
        <taxon>Bacteria</taxon>
        <taxon>Pseudomonadati</taxon>
        <taxon>Pseudomonadota</taxon>
        <taxon>Alphaproteobacteria</taxon>
        <taxon>Rhodospirillales</taxon>
        <taxon>Rhodovibrionaceae</taxon>
        <taxon>Rhodovibrio</taxon>
    </lineage>
</organism>
<reference evidence="2" key="1">
    <citation type="submission" date="2017-08" db="EMBL/GenBank/DDBJ databases">
        <authorList>
            <person name="Imhoff J.F."/>
            <person name="Rahn T."/>
            <person name="Kuenzel S."/>
            <person name="Neulinger S.C."/>
        </authorList>
    </citation>
    <scope>NUCLEOTIDE SEQUENCE</scope>
    <source>
        <strain evidence="2">DSM 9154</strain>
    </source>
</reference>
<protein>
    <recommendedName>
        <fullName evidence="4">VanZ like family protein</fullName>
    </recommendedName>
</protein>
<dbReference type="Proteomes" id="UP000778970">
    <property type="component" value="Unassembled WGS sequence"/>
</dbReference>
<keyword evidence="1" id="KW-0812">Transmembrane</keyword>
<name>A0A934QLG1_9PROT</name>
<evidence type="ECO:0000313" key="3">
    <source>
        <dbReference type="Proteomes" id="UP000778970"/>
    </source>
</evidence>
<comment type="caution">
    <text evidence="2">The sequence shown here is derived from an EMBL/GenBank/DDBJ whole genome shotgun (WGS) entry which is preliminary data.</text>
</comment>
<accession>A0A934QLG1</accession>
<reference evidence="2" key="2">
    <citation type="journal article" date="2020" name="Microorganisms">
        <title>Osmotic Adaptation and Compatible Solute Biosynthesis of Phototrophic Bacteria as Revealed from Genome Analyses.</title>
        <authorList>
            <person name="Imhoff J.F."/>
            <person name="Rahn T."/>
            <person name="Kunzel S."/>
            <person name="Keller A."/>
            <person name="Neulinger S.C."/>
        </authorList>
    </citation>
    <scope>NUCLEOTIDE SEQUENCE</scope>
    <source>
        <strain evidence="2">DSM 9154</strain>
    </source>
</reference>
<gene>
    <name evidence="2" type="ORF">CKO21_15745</name>
</gene>
<dbReference type="AlphaFoldDB" id="A0A934QLG1"/>
<dbReference type="RefSeq" id="WP_027288564.1">
    <property type="nucleotide sequence ID" value="NZ_NRRE01000029.1"/>
</dbReference>
<evidence type="ECO:0000256" key="1">
    <source>
        <dbReference type="SAM" id="Phobius"/>
    </source>
</evidence>
<keyword evidence="3" id="KW-1185">Reference proteome</keyword>
<sequence length="114" mass="11869">MSVCLVLVLSVLPDVAPTDAEGADKVFHALAYLVLGGGAAFSLPAALWRPAVIGVILYGWAIEGLQAALPWRSAEVIDGTVNTLAVLAGTIIARALIKESERLEDQSSKGADIE</sequence>